<sequence length="478" mass="53104">MDLDQEETIATDDDSGEVNGSIYLRRLMLTGHQSSSSNVVFSAEMSEDISPQIELQCCTEQSRKTSTTEQTHGTMLSPANTLRDQAVLTQEQNSPGRDHILHSEVVRPRPVQDTVSLDAPQRQPGPVLRHSTRKIVRTDLLDKMKSPPQQNTQRRSLPSKKKNPDTKALSTALPTRAKQTKPNFSQGIINRKTGKALLRNSINRRNKFGETKLHLAVMQEDLQDVRDMISVGASINVADYAGWTPLHEAVNRNNYDITEVLLKAGAQANCKGDDGVTPLLEAIQYQYYKIVDLLLKYGADPLLKCDRGKTPMDMITDRSMYMVVEKYLQKTKSDTLTADNSPRTTDSGVNPSVGQSRNQNPIRDTRPPLQKTKRTADESEHEGSVQCSAAEPVPGPSREQPNLEPSAQTSTNELFVRNQEQDFSSQGSLLLQDQESEGSDTSSCPDSELTMDYIEDRSSSPQHWTLCATQDFSATNIG</sequence>
<evidence type="ECO:0000313" key="1">
    <source>
        <dbReference type="Proteomes" id="UP000000437"/>
    </source>
</evidence>
<dbReference type="RefSeq" id="XP_073806468.1">
    <property type="nucleotide sequence ID" value="XM_073950367.1"/>
</dbReference>
<protein>
    <submittedName>
        <fullName evidence="2">Ankyrin repeat domain-containing protein 31 isoform X1</fullName>
    </submittedName>
</protein>
<accession>A0AC58JJ22</accession>
<keyword evidence="1" id="KW-1185">Reference proteome</keyword>
<gene>
    <name evidence="2" type="primary">ankrd31</name>
    <name evidence="2" type="synonym">zgc:113046</name>
</gene>
<dbReference type="Proteomes" id="UP000000437">
    <property type="component" value="Chromosome 5"/>
</dbReference>
<proteinExistence type="predicted"/>
<reference evidence="2" key="1">
    <citation type="submission" date="2025-08" db="UniProtKB">
        <authorList>
            <consortium name="RefSeq"/>
        </authorList>
    </citation>
    <scope>IDENTIFICATION</scope>
    <source>
        <strain evidence="2">Tuebingen</strain>
        <tissue evidence="2">Fibroblasts and whole tissue</tissue>
    </source>
</reference>
<evidence type="ECO:0000313" key="2">
    <source>
        <dbReference type="RefSeq" id="XP_073806468.1"/>
    </source>
</evidence>
<name>A0AC58JJ22_DANRE</name>
<organism evidence="1 2">
    <name type="scientific">Danio rerio</name>
    <name type="common">Zebrafish</name>
    <name type="synonym">Brachydanio rerio</name>
    <dbReference type="NCBI Taxonomy" id="7955"/>
    <lineage>
        <taxon>Eukaryota</taxon>
        <taxon>Metazoa</taxon>
        <taxon>Chordata</taxon>
        <taxon>Craniata</taxon>
        <taxon>Vertebrata</taxon>
        <taxon>Euteleostomi</taxon>
        <taxon>Actinopterygii</taxon>
        <taxon>Neopterygii</taxon>
        <taxon>Teleostei</taxon>
        <taxon>Ostariophysi</taxon>
        <taxon>Cypriniformes</taxon>
        <taxon>Danionidae</taxon>
        <taxon>Danioninae</taxon>
        <taxon>Danio</taxon>
    </lineage>
</organism>